<dbReference type="SUPFAM" id="SSF103378">
    <property type="entry name" value="2-methylcitrate dehydratase PrpD"/>
    <property type="match status" value="1"/>
</dbReference>
<dbReference type="Proteomes" id="UP000285324">
    <property type="component" value="Unassembled WGS sequence"/>
</dbReference>
<sequence>MNAIDTLVAHLLRTQYEHLPATAVDAAKTFILDAVGVGLSGSRHPRMPSLRQAAQALGQGAEATVWGSGEQLPLASAVMLNAYQVFNQEFDAIHDQAVVHAFACIVPAALGYAEREGGVDGPRLITAVAAGLDFAIYVALAQRAPMRFFRPAMCGGLGATATLCKLGRLDESATRDALGLAYSHLSGTMQAHIEGSPAVGLQVGLNARAAVTAFELARAGFPGPRDILEGPYGYFALYDAGQADWDAVRADVGRVFQISRMSHKPYPTGRATHSGIGAVLDLMRVHALQPGDVDRITVRASSLIVRLVGRPAHQGMDSATARLCMGYAIATALLRGRVGIPDFDPDALSEARTFELAARVQVLDDGNPDPNAMSPQRVELRLKDGREFTVDMPAFPGSPERPLGVAEQDAKFEACCASAQPPLPAAQTRELARRLRGLEAEQDLRAIVRLLTTGRPS</sequence>
<dbReference type="InterPro" id="IPR045336">
    <property type="entry name" value="MmgE_PrpD_N"/>
</dbReference>
<dbReference type="OrthoDB" id="8648489at2"/>
<evidence type="ECO:0000256" key="1">
    <source>
        <dbReference type="ARBA" id="ARBA00006174"/>
    </source>
</evidence>
<proteinExistence type="inferred from homology"/>
<organism evidence="4 5">
    <name type="scientific">Alcaligenes xylosoxydans xylosoxydans</name>
    <name type="common">Achromobacter xylosoxidans</name>
    <dbReference type="NCBI Taxonomy" id="85698"/>
    <lineage>
        <taxon>Bacteria</taxon>
        <taxon>Pseudomonadati</taxon>
        <taxon>Pseudomonadota</taxon>
        <taxon>Betaproteobacteria</taxon>
        <taxon>Burkholderiales</taxon>
        <taxon>Alcaligenaceae</taxon>
        <taxon>Achromobacter</taxon>
    </lineage>
</organism>
<dbReference type="Pfam" id="PF19305">
    <property type="entry name" value="MmgE_PrpD_C"/>
    <property type="match status" value="1"/>
</dbReference>
<reference evidence="4 5" key="1">
    <citation type="submission" date="2018-08" db="EMBL/GenBank/DDBJ databases">
        <title>Achromobacter xylosoxidans Genome sequencing and assembly.</title>
        <authorList>
            <person name="Wang R."/>
            <person name="Rensing C."/>
            <person name="Li Y."/>
        </authorList>
    </citation>
    <scope>NUCLEOTIDE SEQUENCE [LARGE SCALE GENOMIC DNA]</scope>
    <source>
        <strain evidence="4 5">GD003A</strain>
    </source>
</reference>
<dbReference type="InterPro" id="IPR005656">
    <property type="entry name" value="MmgE_PrpD"/>
</dbReference>
<evidence type="ECO:0000259" key="3">
    <source>
        <dbReference type="Pfam" id="PF19305"/>
    </source>
</evidence>
<dbReference type="Gene3D" id="3.30.1330.120">
    <property type="entry name" value="2-methylcitrate dehydratase PrpD"/>
    <property type="match status" value="1"/>
</dbReference>
<dbReference type="Pfam" id="PF03972">
    <property type="entry name" value="MmgE_PrpD_N"/>
    <property type="match status" value="1"/>
</dbReference>
<dbReference type="GO" id="GO:0016829">
    <property type="term" value="F:lyase activity"/>
    <property type="evidence" value="ECO:0007669"/>
    <property type="project" value="InterPro"/>
</dbReference>
<dbReference type="PANTHER" id="PTHR16943">
    <property type="entry name" value="2-METHYLCITRATE DEHYDRATASE-RELATED"/>
    <property type="match status" value="1"/>
</dbReference>
<evidence type="ECO:0000313" key="5">
    <source>
        <dbReference type="Proteomes" id="UP000285324"/>
    </source>
</evidence>
<feature type="domain" description="MmgE/PrpD N-terminal" evidence="2">
    <location>
        <begin position="9"/>
        <end position="241"/>
    </location>
</feature>
<feature type="domain" description="MmgE/PrpD C-terminal" evidence="3">
    <location>
        <begin position="266"/>
        <end position="434"/>
    </location>
</feature>
<comment type="caution">
    <text evidence="4">The sequence shown here is derived from an EMBL/GenBank/DDBJ whole genome shotgun (WGS) entry which is preliminary data.</text>
</comment>
<dbReference type="RefSeq" id="WP_118933068.1">
    <property type="nucleotide sequence ID" value="NZ_CP061008.1"/>
</dbReference>
<dbReference type="InterPro" id="IPR036148">
    <property type="entry name" value="MmgE/PrpD_sf"/>
</dbReference>
<evidence type="ECO:0000313" key="4">
    <source>
        <dbReference type="EMBL" id="RPJ90626.1"/>
    </source>
</evidence>
<dbReference type="InterPro" id="IPR045337">
    <property type="entry name" value="MmgE_PrpD_C"/>
</dbReference>
<name>A0A424WBC1_ALCXX</name>
<comment type="similarity">
    <text evidence="1">Belongs to the PrpD family.</text>
</comment>
<dbReference type="AlphaFoldDB" id="A0A424WBC1"/>
<dbReference type="Gene3D" id="1.10.4100.10">
    <property type="entry name" value="2-methylcitrate dehydratase PrpD"/>
    <property type="match status" value="1"/>
</dbReference>
<accession>A0A424WBC1</accession>
<dbReference type="PANTHER" id="PTHR16943:SF8">
    <property type="entry name" value="2-METHYLCITRATE DEHYDRATASE"/>
    <property type="match status" value="1"/>
</dbReference>
<dbReference type="InterPro" id="IPR042188">
    <property type="entry name" value="MmgE/PrpD_sf_2"/>
</dbReference>
<dbReference type="InterPro" id="IPR042183">
    <property type="entry name" value="MmgE/PrpD_sf_1"/>
</dbReference>
<gene>
    <name evidence="4" type="ORF">DY367_16670</name>
</gene>
<evidence type="ECO:0000259" key="2">
    <source>
        <dbReference type="Pfam" id="PF03972"/>
    </source>
</evidence>
<dbReference type="EMBL" id="QVXO01000024">
    <property type="protein sequence ID" value="RPJ90626.1"/>
    <property type="molecule type" value="Genomic_DNA"/>
</dbReference>
<protein>
    <submittedName>
        <fullName evidence="4">MmgE/PrpD family protein</fullName>
    </submittedName>
</protein>